<sequence>MLFDNPIDEAKFMRTRIIDATGRCFIIVPSYKAINGDRLSALIQYQNSKYWAKYLLRSHCDMWGYNFDFLTLYHQLCPSPLMRHKSLNEMIDEIGKKISCGEFLVYQVDCFIPPAPVENA</sequence>
<dbReference type="AlphaFoldDB" id="L8JG78"/>
<comment type="caution">
    <text evidence="1">The sequence shown here is derived from an EMBL/GenBank/DDBJ whole genome shotgun (WGS) entry which is preliminary data.</text>
</comment>
<dbReference type="EMBL" id="AMZO01000001">
    <property type="protein sequence ID" value="ELR67820.1"/>
    <property type="molecule type" value="Genomic_DNA"/>
</dbReference>
<dbReference type="Proteomes" id="UP000011134">
    <property type="component" value="Unassembled WGS sequence"/>
</dbReference>
<dbReference type="OrthoDB" id="5817087at2"/>
<dbReference type="PATRIC" id="fig|1056511.3.peg.128"/>
<keyword evidence="2" id="KW-1185">Reference proteome</keyword>
<accession>L8JG78</accession>
<evidence type="ECO:0000313" key="1">
    <source>
        <dbReference type="EMBL" id="ELR67820.1"/>
    </source>
</evidence>
<gene>
    <name evidence="1" type="ORF">C942_00127</name>
</gene>
<name>L8JG78_9GAMM</name>
<proteinExistence type="predicted"/>
<protein>
    <submittedName>
        <fullName evidence="1">Uncharacterized protein</fullName>
    </submittedName>
</protein>
<organism evidence="1 2">
    <name type="scientific">Photobacterium marinum</name>
    <dbReference type="NCBI Taxonomy" id="1056511"/>
    <lineage>
        <taxon>Bacteria</taxon>
        <taxon>Pseudomonadati</taxon>
        <taxon>Pseudomonadota</taxon>
        <taxon>Gammaproteobacteria</taxon>
        <taxon>Vibrionales</taxon>
        <taxon>Vibrionaceae</taxon>
        <taxon>Photobacterium</taxon>
    </lineage>
</organism>
<dbReference type="RefSeq" id="WP_007461291.1">
    <property type="nucleotide sequence ID" value="NZ_AMZO01000001.1"/>
</dbReference>
<evidence type="ECO:0000313" key="2">
    <source>
        <dbReference type="Proteomes" id="UP000011134"/>
    </source>
</evidence>
<reference evidence="1 2" key="1">
    <citation type="submission" date="2012-12" db="EMBL/GenBank/DDBJ databases">
        <title>Genome Assembly of Photobacterium sp. AK15.</title>
        <authorList>
            <person name="Khatri I."/>
            <person name="Vaidya B."/>
            <person name="Srinivas T.N.R."/>
            <person name="Subramanian S."/>
            <person name="Pinnaka A."/>
        </authorList>
    </citation>
    <scope>NUCLEOTIDE SEQUENCE [LARGE SCALE GENOMIC DNA]</scope>
    <source>
        <strain evidence="1 2">AK15</strain>
    </source>
</reference>